<keyword evidence="14" id="KW-0325">Glycoprotein</keyword>
<evidence type="ECO:0000256" key="1">
    <source>
        <dbReference type="ARBA" id="ARBA00004167"/>
    </source>
</evidence>
<dbReference type="EMBL" id="CM007387">
    <property type="protein sequence ID" value="ONK63956.1"/>
    <property type="molecule type" value="Genomic_DNA"/>
</dbReference>
<keyword evidence="3" id="KW-0597">Phosphoprotein</keyword>
<evidence type="ECO:0000256" key="15">
    <source>
        <dbReference type="PROSITE-ProRule" id="PRU10141"/>
    </source>
</evidence>
<keyword evidence="20" id="KW-1185">Reference proteome</keyword>
<evidence type="ECO:0000256" key="10">
    <source>
        <dbReference type="ARBA" id="ARBA00022840"/>
    </source>
</evidence>
<keyword evidence="2 16" id="KW-0723">Serine/threonine-protein kinase</keyword>
<evidence type="ECO:0000256" key="12">
    <source>
        <dbReference type="ARBA" id="ARBA00023136"/>
    </source>
</evidence>
<dbReference type="InterPro" id="IPR011009">
    <property type="entry name" value="Kinase-like_dom_sf"/>
</dbReference>
<evidence type="ECO:0000256" key="5">
    <source>
        <dbReference type="ARBA" id="ARBA00022692"/>
    </source>
</evidence>
<dbReference type="GO" id="GO:0016020">
    <property type="term" value="C:membrane"/>
    <property type="evidence" value="ECO:0007669"/>
    <property type="project" value="UniProtKB-SubCell"/>
</dbReference>
<dbReference type="Proteomes" id="UP000243459">
    <property type="component" value="Chromosome 7"/>
</dbReference>
<dbReference type="InterPro" id="IPR052059">
    <property type="entry name" value="CR_Ser/Thr_kinase"/>
</dbReference>
<evidence type="ECO:0000259" key="18">
    <source>
        <dbReference type="PROSITE" id="PS50011"/>
    </source>
</evidence>
<keyword evidence="12" id="KW-0472">Membrane</keyword>
<evidence type="ECO:0000256" key="2">
    <source>
        <dbReference type="ARBA" id="ARBA00022527"/>
    </source>
</evidence>
<keyword evidence="8 15" id="KW-0547">Nucleotide-binding</keyword>
<dbReference type="OMA" id="HIHEEVK"/>
<feature type="binding site" evidence="15">
    <location>
        <position position="75"/>
    </location>
    <ligand>
        <name>ATP</name>
        <dbReference type="ChEBI" id="CHEBI:30616"/>
    </ligand>
</feature>
<accession>A0A5P1EDI5</accession>
<dbReference type="InterPro" id="IPR017441">
    <property type="entry name" value="Protein_kinase_ATP_BS"/>
</dbReference>
<dbReference type="AlphaFoldDB" id="A0A5P1EDI5"/>
<dbReference type="GO" id="GO:0004674">
    <property type="term" value="F:protein serine/threonine kinase activity"/>
    <property type="evidence" value="ECO:0007669"/>
    <property type="project" value="UniProtKB-KW"/>
</dbReference>
<keyword evidence="4" id="KW-0808">Transferase</keyword>
<feature type="region of interest" description="Disordered" evidence="17">
    <location>
        <begin position="360"/>
        <end position="382"/>
    </location>
</feature>
<dbReference type="Pfam" id="PF00069">
    <property type="entry name" value="Pkinase"/>
    <property type="match status" value="1"/>
</dbReference>
<evidence type="ECO:0000256" key="17">
    <source>
        <dbReference type="SAM" id="MobiDB-lite"/>
    </source>
</evidence>
<dbReference type="CDD" id="cd14066">
    <property type="entry name" value="STKc_IRAK"/>
    <property type="match status" value="1"/>
</dbReference>
<dbReference type="PANTHER" id="PTHR47973">
    <property type="entry name" value="CYSTEINE-RICH RECEPTOR-LIKE PROTEIN KINASE 3"/>
    <property type="match status" value="1"/>
</dbReference>
<dbReference type="InterPro" id="IPR008271">
    <property type="entry name" value="Ser/Thr_kinase_AS"/>
</dbReference>
<evidence type="ECO:0000256" key="16">
    <source>
        <dbReference type="RuleBase" id="RU000304"/>
    </source>
</evidence>
<keyword evidence="9" id="KW-0418">Kinase</keyword>
<dbReference type="PROSITE" id="PS00107">
    <property type="entry name" value="PROTEIN_KINASE_ATP"/>
    <property type="match status" value="1"/>
</dbReference>
<evidence type="ECO:0000256" key="13">
    <source>
        <dbReference type="ARBA" id="ARBA00023170"/>
    </source>
</evidence>
<keyword evidence="6" id="KW-0732">Signal</keyword>
<dbReference type="GO" id="GO:0005524">
    <property type="term" value="F:ATP binding"/>
    <property type="evidence" value="ECO:0007669"/>
    <property type="project" value="UniProtKB-UniRule"/>
</dbReference>
<dbReference type="Gramene" id="ONK63956">
    <property type="protein sequence ID" value="ONK63956"/>
    <property type="gene ID" value="A4U43_C07F20640"/>
</dbReference>
<dbReference type="Gene3D" id="1.10.510.10">
    <property type="entry name" value="Transferase(Phosphotransferase) domain 1"/>
    <property type="match status" value="1"/>
</dbReference>
<keyword evidence="10 15" id="KW-0067">ATP-binding</keyword>
<dbReference type="SUPFAM" id="SSF56112">
    <property type="entry name" value="Protein kinase-like (PK-like)"/>
    <property type="match status" value="1"/>
</dbReference>
<evidence type="ECO:0000256" key="7">
    <source>
        <dbReference type="ARBA" id="ARBA00022737"/>
    </source>
</evidence>
<reference evidence="20" key="1">
    <citation type="journal article" date="2017" name="Nat. Commun.">
        <title>The asparagus genome sheds light on the origin and evolution of a young Y chromosome.</title>
        <authorList>
            <person name="Harkess A."/>
            <person name="Zhou J."/>
            <person name="Xu C."/>
            <person name="Bowers J.E."/>
            <person name="Van der Hulst R."/>
            <person name="Ayyampalayam S."/>
            <person name="Mercati F."/>
            <person name="Riccardi P."/>
            <person name="McKain M.R."/>
            <person name="Kakrana A."/>
            <person name="Tang H."/>
            <person name="Ray J."/>
            <person name="Groenendijk J."/>
            <person name="Arikit S."/>
            <person name="Mathioni S.M."/>
            <person name="Nakano M."/>
            <person name="Shan H."/>
            <person name="Telgmann-Rauber A."/>
            <person name="Kanno A."/>
            <person name="Yue Z."/>
            <person name="Chen H."/>
            <person name="Li W."/>
            <person name="Chen Y."/>
            <person name="Xu X."/>
            <person name="Zhang Y."/>
            <person name="Luo S."/>
            <person name="Chen H."/>
            <person name="Gao J."/>
            <person name="Mao Z."/>
            <person name="Pires J.C."/>
            <person name="Luo M."/>
            <person name="Kudrna D."/>
            <person name="Wing R.A."/>
            <person name="Meyers B.C."/>
            <person name="Yi K."/>
            <person name="Kong H."/>
            <person name="Lavrijsen P."/>
            <person name="Sunseri F."/>
            <person name="Falavigna A."/>
            <person name="Ye Y."/>
            <person name="Leebens-Mack J.H."/>
            <person name="Chen G."/>
        </authorList>
    </citation>
    <scope>NUCLEOTIDE SEQUENCE [LARGE SCALE GENOMIC DNA]</scope>
    <source>
        <strain evidence="20">cv. DH0086</strain>
    </source>
</reference>
<comment type="similarity">
    <text evidence="16">Belongs to the protein kinase superfamily.</text>
</comment>
<organism evidence="19 20">
    <name type="scientific">Asparagus officinalis</name>
    <name type="common">Garden asparagus</name>
    <dbReference type="NCBI Taxonomy" id="4686"/>
    <lineage>
        <taxon>Eukaryota</taxon>
        <taxon>Viridiplantae</taxon>
        <taxon>Streptophyta</taxon>
        <taxon>Embryophyta</taxon>
        <taxon>Tracheophyta</taxon>
        <taxon>Spermatophyta</taxon>
        <taxon>Magnoliopsida</taxon>
        <taxon>Liliopsida</taxon>
        <taxon>Asparagales</taxon>
        <taxon>Asparagaceae</taxon>
        <taxon>Asparagoideae</taxon>
        <taxon>Asparagus</taxon>
    </lineage>
</organism>
<evidence type="ECO:0000256" key="8">
    <source>
        <dbReference type="ARBA" id="ARBA00022741"/>
    </source>
</evidence>
<keyword evidence="5" id="KW-0812">Transmembrane</keyword>
<comment type="subcellular location">
    <subcellularLocation>
        <location evidence="1">Membrane</location>
        <topology evidence="1">Single-pass membrane protein</topology>
    </subcellularLocation>
</comment>
<dbReference type="FunFam" id="1.10.510.10:FF:000044">
    <property type="entry name" value="Putative LRR receptor-like serine/threonine-protein kinase"/>
    <property type="match status" value="1"/>
</dbReference>
<keyword evidence="11" id="KW-1133">Transmembrane helix</keyword>
<evidence type="ECO:0000256" key="6">
    <source>
        <dbReference type="ARBA" id="ARBA00022729"/>
    </source>
</evidence>
<evidence type="ECO:0000256" key="11">
    <source>
        <dbReference type="ARBA" id="ARBA00022989"/>
    </source>
</evidence>
<dbReference type="InterPro" id="IPR000719">
    <property type="entry name" value="Prot_kinase_dom"/>
</dbReference>
<name>A0A5P1EDI5_ASPOF</name>
<evidence type="ECO:0000313" key="19">
    <source>
        <dbReference type="EMBL" id="ONK63956.1"/>
    </source>
</evidence>
<sequence>MGKWLILPCFGGKVASSSLPSCSSTADEGRSIVRYSYKTLKSAAQGFHERYKIGEGGFGSVYKGKLENGAVVAIKVLSAKSMQGEREFLAEIESMTNARHENLLRLRGYCVQGVNRILVYEYMEKNSLAQTLLSGRRSNDINFTWAARRKVILGIARGLAYLHDEVKPHIIHRDIKPSNILLDSDLSPKISDFGLAKLFPDNVTHISTRVAGTVGYLAPEYARCGKLTIKSDVYSFGVLLLEIVSGGSSKNYALGLEEYRIVEKAWELYKDDQLLQLIDPSISEKSIGKEIDQFLKVALLCVQGVPNLRPSMSTVVEMLATTMDTRDLQISQPGVIHDLHTLKVGGTPAAAAAAKCVCSEDSSRESRSSTLSTTKSSWESSK</sequence>
<evidence type="ECO:0000313" key="20">
    <source>
        <dbReference type="Proteomes" id="UP000243459"/>
    </source>
</evidence>
<protein>
    <recommendedName>
        <fullName evidence="18">Protein kinase domain-containing protein</fullName>
    </recommendedName>
</protein>
<evidence type="ECO:0000256" key="14">
    <source>
        <dbReference type="ARBA" id="ARBA00023180"/>
    </source>
</evidence>
<evidence type="ECO:0000256" key="4">
    <source>
        <dbReference type="ARBA" id="ARBA00022679"/>
    </source>
</evidence>
<gene>
    <name evidence="19" type="ORF">A4U43_C07F20640</name>
</gene>
<feature type="compositionally biased region" description="Low complexity" evidence="17">
    <location>
        <begin position="368"/>
        <end position="382"/>
    </location>
</feature>
<proteinExistence type="inferred from homology"/>
<keyword evidence="7" id="KW-0677">Repeat</keyword>
<dbReference type="PROSITE" id="PS00108">
    <property type="entry name" value="PROTEIN_KINASE_ST"/>
    <property type="match status" value="1"/>
</dbReference>
<keyword evidence="13" id="KW-0675">Receptor</keyword>
<dbReference type="Gene3D" id="3.30.200.20">
    <property type="entry name" value="Phosphorylase Kinase, domain 1"/>
    <property type="match status" value="1"/>
</dbReference>
<feature type="domain" description="Protein kinase" evidence="18">
    <location>
        <begin position="47"/>
        <end position="323"/>
    </location>
</feature>
<evidence type="ECO:0000256" key="9">
    <source>
        <dbReference type="ARBA" id="ARBA00022777"/>
    </source>
</evidence>
<evidence type="ECO:0000256" key="3">
    <source>
        <dbReference type="ARBA" id="ARBA00022553"/>
    </source>
</evidence>
<dbReference type="SMART" id="SM00220">
    <property type="entry name" value="S_TKc"/>
    <property type="match status" value="1"/>
</dbReference>
<dbReference type="FunFam" id="3.30.200.20:FF:000162">
    <property type="entry name" value="Adenine nucleotide alpha hydrolase-like domain kinase"/>
    <property type="match status" value="1"/>
</dbReference>
<dbReference type="PROSITE" id="PS50011">
    <property type="entry name" value="PROTEIN_KINASE_DOM"/>
    <property type="match status" value="1"/>
</dbReference>